<dbReference type="AlphaFoldDB" id="A0A9J6EVY9"/>
<evidence type="ECO:0000256" key="1">
    <source>
        <dbReference type="SAM" id="MobiDB-lite"/>
    </source>
</evidence>
<gene>
    <name evidence="2" type="ORF">HPB51_001679</name>
</gene>
<sequence>MSGHVVLGLRVQANVVTTPLTDYIIEANRTLVSRQFELDVWSKQLEAKCLFYLHPHSTPSPSHTLPPSLLLISRALEVHEKLAFIPPALAFVRTKQKTFGRTLQGRAEPHEVKQTETNQNQKRAPFDPLKATTAGGSKEEDAAAPGSPGHHRCFAAFVEKVFFSSLSLGCGASKAVGETAAE</sequence>
<accession>A0A9J6EVY9</accession>
<dbReference type="Proteomes" id="UP000821866">
    <property type="component" value="Chromosome 1"/>
</dbReference>
<evidence type="ECO:0000313" key="3">
    <source>
        <dbReference type="Proteomes" id="UP000821866"/>
    </source>
</evidence>
<feature type="region of interest" description="Disordered" evidence="1">
    <location>
        <begin position="102"/>
        <end position="148"/>
    </location>
</feature>
<comment type="caution">
    <text evidence="2">The sequence shown here is derived from an EMBL/GenBank/DDBJ whole genome shotgun (WGS) entry which is preliminary data.</text>
</comment>
<reference evidence="2" key="1">
    <citation type="journal article" date="2020" name="Cell">
        <title>Large-Scale Comparative Analyses of Tick Genomes Elucidate Their Genetic Diversity and Vector Capacities.</title>
        <authorList>
            <consortium name="Tick Genome and Microbiome Consortium (TIGMIC)"/>
            <person name="Jia N."/>
            <person name="Wang J."/>
            <person name="Shi W."/>
            <person name="Du L."/>
            <person name="Sun Y."/>
            <person name="Zhan W."/>
            <person name="Jiang J.F."/>
            <person name="Wang Q."/>
            <person name="Zhang B."/>
            <person name="Ji P."/>
            <person name="Bell-Sakyi L."/>
            <person name="Cui X.M."/>
            <person name="Yuan T.T."/>
            <person name="Jiang B.G."/>
            <person name="Yang W.F."/>
            <person name="Lam T.T."/>
            <person name="Chang Q.C."/>
            <person name="Ding S.J."/>
            <person name="Wang X.J."/>
            <person name="Zhu J.G."/>
            <person name="Ruan X.D."/>
            <person name="Zhao L."/>
            <person name="Wei J.T."/>
            <person name="Ye R.Z."/>
            <person name="Que T.C."/>
            <person name="Du C.H."/>
            <person name="Zhou Y.H."/>
            <person name="Cheng J.X."/>
            <person name="Dai P.F."/>
            <person name="Guo W.B."/>
            <person name="Han X.H."/>
            <person name="Huang E.J."/>
            <person name="Li L.F."/>
            <person name="Wei W."/>
            <person name="Gao Y.C."/>
            <person name="Liu J.Z."/>
            <person name="Shao H.Z."/>
            <person name="Wang X."/>
            <person name="Wang C.C."/>
            <person name="Yang T.C."/>
            <person name="Huo Q.B."/>
            <person name="Li W."/>
            <person name="Chen H.Y."/>
            <person name="Chen S.E."/>
            <person name="Zhou L.G."/>
            <person name="Ni X.B."/>
            <person name="Tian J.H."/>
            <person name="Sheng Y."/>
            <person name="Liu T."/>
            <person name="Pan Y.S."/>
            <person name="Xia L.Y."/>
            <person name="Li J."/>
            <person name="Zhao F."/>
            <person name="Cao W.C."/>
        </authorList>
    </citation>
    <scope>NUCLEOTIDE SEQUENCE</scope>
    <source>
        <strain evidence="2">Rmic-2018</strain>
    </source>
</reference>
<reference evidence="2" key="2">
    <citation type="submission" date="2021-09" db="EMBL/GenBank/DDBJ databases">
        <authorList>
            <person name="Jia N."/>
            <person name="Wang J."/>
            <person name="Shi W."/>
            <person name="Du L."/>
            <person name="Sun Y."/>
            <person name="Zhan W."/>
            <person name="Jiang J."/>
            <person name="Wang Q."/>
            <person name="Zhang B."/>
            <person name="Ji P."/>
            <person name="Sakyi L.B."/>
            <person name="Cui X."/>
            <person name="Yuan T."/>
            <person name="Jiang B."/>
            <person name="Yang W."/>
            <person name="Lam T.T.-Y."/>
            <person name="Chang Q."/>
            <person name="Ding S."/>
            <person name="Wang X."/>
            <person name="Zhu J."/>
            <person name="Ruan X."/>
            <person name="Zhao L."/>
            <person name="Wei J."/>
            <person name="Que T."/>
            <person name="Du C."/>
            <person name="Cheng J."/>
            <person name="Dai P."/>
            <person name="Han X."/>
            <person name="Huang E."/>
            <person name="Gao Y."/>
            <person name="Liu J."/>
            <person name="Shao H."/>
            <person name="Ye R."/>
            <person name="Li L."/>
            <person name="Wei W."/>
            <person name="Wang X."/>
            <person name="Wang C."/>
            <person name="Huo Q."/>
            <person name="Li W."/>
            <person name="Guo W."/>
            <person name="Chen H."/>
            <person name="Chen S."/>
            <person name="Zhou L."/>
            <person name="Zhou L."/>
            <person name="Ni X."/>
            <person name="Tian J."/>
            <person name="Zhou Y."/>
            <person name="Sheng Y."/>
            <person name="Liu T."/>
            <person name="Pan Y."/>
            <person name="Xia L."/>
            <person name="Li J."/>
            <person name="Zhao F."/>
            <person name="Cao W."/>
        </authorList>
    </citation>
    <scope>NUCLEOTIDE SEQUENCE</scope>
    <source>
        <strain evidence="2">Rmic-2018</strain>
        <tissue evidence="2">Larvae</tissue>
    </source>
</reference>
<dbReference type="EMBL" id="JABSTU010000001">
    <property type="protein sequence ID" value="KAH8038506.1"/>
    <property type="molecule type" value="Genomic_DNA"/>
</dbReference>
<name>A0A9J6EVY9_RHIMP</name>
<protein>
    <submittedName>
        <fullName evidence="2">Uncharacterized protein</fullName>
    </submittedName>
</protein>
<evidence type="ECO:0000313" key="2">
    <source>
        <dbReference type="EMBL" id="KAH8038506.1"/>
    </source>
</evidence>
<proteinExistence type="predicted"/>
<keyword evidence="3" id="KW-1185">Reference proteome</keyword>
<organism evidence="2 3">
    <name type="scientific">Rhipicephalus microplus</name>
    <name type="common">Cattle tick</name>
    <name type="synonym">Boophilus microplus</name>
    <dbReference type="NCBI Taxonomy" id="6941"/>
    <lineage>
        <taxon>Eukaryota</taxon>
        <taxon>Metazoa</taxon>
        <taxon>Ecdysozoa</taxon>
        <taxon>Arthropoda</taxon>
        <taxon>Chelicerata</taxon>
        <taxon>Arachnida</taxon>
        <taxon>Acari</taxon>
        <taxon>Parasitiformes</taxon>
        <taxon>Ixodida</taxon>
        <taxon>Ixodoidea</taxon>
        <taxon>Ixodidae</taxon>
        <taxon>Rhipicephalinae</taxon>
        <taxon>Rhipicephalus</taxon>
        <taxon>Boophilus</taxon>
    </lineage>
</organism>